<organism evidence="2 3">
    <name type="scientific">Hibiscus syriacus</name>
    <name type="common">Rose of Sharon</name>
    <dbReference type="NCBI Taxonomy" id="106335"/>
    <lineage>
        <taxon>Eukaryota</taxon>
        <taxon>Viridiplantae</taxon>
        <taxon>Streptophyta</taxon>
        <taxon>Embryophyta</taxon>
        <taxon>Tracheophyta</taxon>
        <taxon>Spermatophyta</taxon>
        <taxon>Magnoliopsida</taxon>
        <taxon>eudicotyledons</taxon>
        <taxon>Gunneridae</taxon>
        <taxon>Pentapetalae</taxon>
        <taxon>rosids</taxon>
        <taxon>malvids</taxon>
        <taxon>Malvales</taxon>
        <taxon>Malvaceae</taxon>
        <taxon>Malvoideae</taxon>
        <taxon>Hibiscus</taxon>
    </lineage>
</organism>
<feature type="compositionally biased region" description="Basic and acidic residues" evidence="1">
    <location>
        <begin position="88"/>
        <end position="98"/>
    </location>
</feature>
<name>A0A6A3CKU8_HIBSY</name>
<dbReference type="PANTHER" id="PTHR35098:SF1">
    <property type="entry name" value="NODULIN-RELATED PROTEIN 2"/>
    <property type="match status" value="1"/>
</dbReference>
<dbReference type="GO" id="GO:0010115">
    <property type="term" value="P:regulation of abscisic acid biosynthetic process"/>
    <property type="evidence" value="ECO:0007669"/>
    <property type="project" value="InterPro"/>
</dbReference>
<dbReference type="EMBL" id="VEPZ02000209">
    <property type="protein sequence ID" value="KAE8730005.1"/>
    <property type="molecule type" value="Genomic_DNA"/>
</dbReference>
<evidence type="ECO:0000313" key="2">
    <source>
        <dbReference type="EMBL" id="KAE8730005.1"/>
    </source>
</evidence>
<dbReference type="Proteomes" id="UP000436088">
    <property type="component" value="Unassembled WGS sequence"/>
</dbReference>
<evidence type="ECO:0000313" key="3">
    <source>
        <dbReference type="Proteomes" id="UP000436088"/>
    </source>
</evidence>
<dbReference type="GO" id="GO:0009408">
    <property type="term" value="P:response to heat"/>
    <property type="evidence" value="ECO:0007669"/>
    <property type="project" value="InterPro"/>
</dbReference>
<dbReference type="PANTHER" id="PTHR35098">
    <property type="entry name" value="EXPRESSED PROTEIN"/>
    <property type="match status" value="1"/>
</dbReference>
<dbReference type="OrthoDB" id="695806at2759"/>
<comment type="caution">
    <text evidence="2">The sequence shown here is derived from an EMBL/GenBank/DDBJ whole genome shotgun (WGS) entry which is preliminary data.</text>
</comment>
<sequence length="123" mass="12853">MEKDHKPTNSDLFSSAKTVADAAKFSLNNETDKFDKGKVAGSAADLLGAAQDYGKLDKNTGVGQYVDKAETYLHQYQTSNQSAPAAKPESHEGEKGKESAGSAAACGVGGADYMKMAQGFLGK</sequence>
<gene>
    <name evidence="2" type="ORF">F3Y22_tig00003041pilonHSYRG00500</name>
</gene>
<keyword evidence="3" id="KW-1185">Reference proteome</keyword>
<dbReference type="InterPro" id="IPR040294">
    <property type="entry name" value="Nodulin-rel_1/2"/>
</dbReference>
<feature type="region of interest" description="Disordered" evidence="1">
    <location>
        <begin position="78"/>
        <end position="102"/>
    </location>
</feature>
<reference evidence="2" key="1">
    <citation type="submission" date="2019-09" db="EMBL/GenBank/DDBJ databases">
        <title>Draft genome information of white flower Hibiscus syriacus.</title>
        <authorList>
            <person name="Kim Y.-M."/>
        </authorList>
    </citation>
    <scope>NUCLEOTIDE SEQUENCE [LARGE SCALE GENOMIC DNA]</scope>
    <source>
        <strain evidence="2">YM2019G1</strain>
    </source>
</reference>
<dbReference type="AlphaFoldDB" id="A0A6A3CKU8"/>
<proteinExistence type="predicted"/>
<evidence type="ECO:0000256" key="1">
    <source>
        <dbReference type="SAM" id="MobiDB-lite"/>
    </source>
</evidence>
<protein>
    <submittedName>
        <fullName evidence="2">Ankyrin repeat family protein</fullName>
    </submittedName>
</protein>
<accession>A0A6A3CKU8</accession>